<evidence type="ECO:0000256" key="5">
    <source>
        <dbReference type="ARBA" id="ARBA00022692"/>
    </source>
</evidence>
<dbReference type="AlphaFoldDB" id="A0A931BTM0"/>
<feature type="transmembrane region" description="Helical" evidence="9">
    <location>
        <begin position="88"/>
        <end position="109"/>
    </location>
</feature>
<evidence type="ECO:0000256" key="4">
    <source>
        <dbReference type="ARBA" id="ARBA00022475"/>
    </source>
</evidence>
<dbReference type="RefSeq" id="WP_196273483.1">
    <property type="nucleotide sequence ID" value="NZ_JADQDO010000014.1"/>
</dbReference>
<dbReference type="GO" id="GO:0006865">
    <property type="term" value="P:amino acid transport"/>
    <property type="evidence" value="ECO:0007669"/>
    <property type="project" value="UniProtKB-KW"/>
</dbReference>
<evidence type="ECO:0000256" key="6">
    <source>
        <dbReference type="ARBA" id="ARBA00022970"/>
    </source>
</evidence>
<dbReference type="InterPro" id="IPR000515">
    <property type="entry name" value="MetI-like"/>
</dbReference>
<sequence length="223" mass="23740">MNANALLQPLSMYAWGIGNALFLLVASAVISTVLALVLTFADIYGPRSLSRGIRVYSWLAQTTPPLILLFLVFYGFTSNGITLSPMNSALIAFIAFATAYNFEIFRASFDGVPKDQFEAARALGIPLSQTLTRIVFPQMLPIAIGPYVGRATVLLKETSLASAISVSEIMNVTGGQIYAGGNPLLLIGIAGGIYIVLNLGLIAIESRMSRRVATTHANAPVKG</sequence>
<dbReference type="Proteomes" id="UP000599312">
    <property type="component" value="Unassembled WGS sequence"/>
</dbReference>
<evidence type="ECO:0000256" key="1">
    <source>
        <dbReference type="ARBA" id="ARBA00004429"/>
    </source>
</evidence>
<keyword evidence="6" id="KW-0029">Amino-acid transport</keyword>
<evidence type="ECO:0000313" key="11">
    <source>
        <dbReference type="EMBL" id="MBF9235494.1"/>
    </source>
</evidence>
<dbReference type="SUPFAM" id="SSF161098">
    <property type="entry name" value="MetI-like"/>
    <property type="match status" value="1"/>
</dbReference>
<feature type="transmembrane region" description="Helical" evidence="9">
    <location>
        <begin position="55"/>
        <end position="76"/>
    </location>
</feature>
<dbReference type="CDD" id="cd06261">
    <property type="entry name" value="TM_PBP2"/>
    <property type="match status" value="1"/>
</dbReference>
<evidence type="ECO:0000256" key="9">
    <source>
        <dbReference type="RuleBase" id="RU363032"/>
    </source>
</evidence>
<dbReference type="NCBIfam" id="TIGR01726">
    <property type="entry name" value="HEQRo_perm_3TM"/>
    <property type="match status" value="1"/>
</dbReference>
<dbReference type="PANTHER" id="PTHR30614">
    <property type="entry name" value="MEMBRANE COMPONENT OF AMINO ACID ABC TRANSPORTER"/>
    <property type="match status" value="1"/>
</dbReference>
<feature type="domain" description="ABC transmembrane type-1" evidence="10">
    <location>
        <begin position="17"/>
        <end position="205"/>
    </location>
</feature>
<accession>A0A931BTM0</accession>
<comment type="subcellular location">
    <subcellularLocation>
        <location evidence="1">Cell inner membrane</location>
        <topology evidence="1">Multi-pass membrane protein</topology>
    </subcellularLocation>
    <subcellularLocation>
        <location evidence="9">Cell membrane</location>
        <topology evidence="9">Multi-pass membrane protein</topology>
    </subcellularLocation>
</comment>
<comment type="caution">
    <text evidence="11">The sequence shown here is derived from an EMBL/GenBank/DDBJ whole genome shotgun (WGS) entry which is preliminary data.</text>
</comment>
<dbReference type="InterPro" id="IPR035906">
    <property type="entry name" value="MetI-like_sf"/>
</dbReference>
<protein>
    <submittedName>
        <fullName evidence="11">ABC transporter permease subunit</fullName>
    </submittedName>
</protein>
<dbReference type="GO" id="GO:0022857">
    <property type="term" value="F:transmembrane transporter activity"/>
    <property type="evidence" value="ECO:0007669"/>
    <property type="project" value="InterPro"/>
</dbReference>
<evidence type="ECO:0000313" key="12">
    <source>
        <dbReference type="Proteomes" id="UP000599312"/>
    </source>
</evidence>
<proteinExistence type="inferred from homology"/>
<keyword evidence="7 9" id="KW-1133">Transmembrane helix</keyword>
<keyword evidence="8 9" id="KW-0472">Membrane</keyword>
<comment type="similarity">
    <text evidence="2">Belongs to the binding-protein-dependent transport system permease family. HisMQ subfamily.</text>
</comment>
<evidence type="ECO:0000259" key="10">
    <source>
        <dbReference type="PROSITE" id="PS50928"/>
    </source>
</evidence>
<keyword evidence="3 9" id="KW-0813">Transport</keyword>
<dbReference type="PANTHER" id="PTHR30614:SF0">
    <property type="entry name" value="L-CYSTINE TRANSPORT SYSTEM PERMEASE PROTEIN TCYL"/>
    <property type="match status" value="1"/>
</dbReference>
<dbReference type="EMBL" id="JADQDO010000014">
    <property type="protein sequence ID" value="MBF9235494.1"/>
    <property type="molecule type" value="Genomic_DNA"/>
</dbReference>
<dbReference type="InterPro" id="IPR043429">
    <property type="entry name" value="ArtM/GltK/GlnP/TcyL/YhdX-like"/>
</dbReference>
<feature type="transmembrane region" description="Helical" evidence="9">
    <location>
        <begin position="184"/>
        <end position="204"/>
    </location>
</feature>
<reference evidence="11" key="1">
    <citation type="submission" date="2020-11" db="EMBL/GenBank/DDBJ databases">
        <authorList>
            <person name="Kim M.K."/>
        </authorList>
    </citation>
    <scope>NUCLEOTIDE SEQUENCE</scope>
    <source>
        <strain evidence="11">BT350</strain>
    </source>
</reference>
<evidence type="ECO:0000256" key="7">
    <source>
        <dbReference type="ARBA" id="ARBA00022989"/>
    </source>
</evidence>
<dbReference type="Pfam" id="PF00528">
    <property type="entry name" value="BPD_transp_1"/>
    <property type="match status" value="1"/>
</dbReference>
<keyword evidence="5 9" id="KW-0812">Transmembrane</keyword>
<dbReference type="GO" id="GO:0043190">
    <property type="term" value="C:ATP-binding cassette (ABC) transporter complex"/>
    <property type="evidence" value="ECO:0007669"/>
    <property type="project" value="InterPro"/>
</dbReference>
<evidence type="ECO:0000256" key="3">
    <source>
        <dbReference type="ARBA" id="ARBA00022448"/>
    </source>
</evidence>
<organism evidence="11 12">
    <name type="scientific">Microvirga alba</name>
    <dbReference type="NCBI Taxonomy" id="2791025"/>
    <lineage>
        <taxon>Bacteria</taxon>
        <taxon>Pseudomonadati</taxon>
        <taxon>Pseudomonadota</taxon>
        <taxon>Alphaproteobacteria</taxon>
        <taxon>Hyphomicrobiales</taxon>
        <taxon>Methylobacteriaceae</taxon>
        <taxon>Microvirga</taxon>
    </lineage>
</organism>
<evidence type="ECO:0000256" key="2">
    <source>
        <dbReference type="ARBA" id="ARBA00010072"/>
    </source>
</evidence>
<dbReference type="PROSITE" id="PS50928">
    <property type="entry name" value="ABC_TM1"/>
    <property type="match status" value="1"/>
</dbReference>
<name>A0A931BTM0_9HYPH</name>
<feature type="transmembrane region" description="Helical" evidence="9">
    <location>
        <begin position="20"/>
        <end position="43"/>
    </location>
</feature>
<keyword evidence="4" id="KW-1003">Cell membrane</keyword>
<gene>
    <name evidence="11" type="ORF">I2H38_19205</name>
</gene>
<evidence type="ECO:0000256" key="8">
    <source>
        <dbReference type="ARBA" id="ARBA00023136"/>
    </source>
</evidence>
<dbReference type="InterPro" id="IPR010065">
    <property type="entry name" value="AA_ABC_transptr_permease_3TM"/>
</dbReference>
<dbReference type="Gene3D" id="1.10.3720.10">
    <property type="entry name" value="MetI-like"/>
    <property type="match status" value="1"/>
</dbReference>
<keyword evidence="12" id="KW-1185">Reference proteome</keyword>